<dbReference type="AlphaFoldDB" id="A0A087SXS8"/>
<dbReference type="Proteomes" id="UP000054359">
    <property type="component" value="Unassembled WGS sequence"/>
</dbReference>
<evidence type="ECO:0000313" key="2">
    <source>
        <dbReference type="EMBL" id="KFM57667.1"/>
    </source>
</evidence>
<dbReference type="OrthoDB" id="6423186at2759"/>
<reference evidence="2 3" key="1">
    <citation type="submission" date="2013-11" db="EMBL/GenBank/DDBJ databases">
        <title>Genome sequencing of Stegodyphus mimosarum.</title>
        <authorList>
            <person name="Bechsgaard J."/>
        </authorList>
    </citation>
    <scope>NUCLEOTIDE SEQUENCE [LARGE SCALE GENOMIC DNA]</scope>
</reference>
<dbReference type="EMBL" id="KK112442">
    <property type="protein sequence ID" value="KFM57667.1"/>
    <property type="molecule type" value="Genomic_DNA"/>
</dbReference>
<feature type="region of interest" description="Disordered" evidence="1">
    <location>
        <begin position="1"/>
        <end position="49"/>
    </location>
</feature>
<feature type="compositionally biased region" description="Polar residues" evidence="1">
    <location>
        <begin position="25"/>
        <end position="36"/>
    </location>
</feature>
<sequence length="178" mass="20001">MITSSIQEAGSLDELPQEEAEETSDSSNSTEIQGTSPPKPPLRKNNTYNALEIKIPSHGEWTNRILANAKESPMARSETNLMDALKSDSPIIPTRKSKFETLRHNLRRHTLQLAESSDLSGLTLLNNQKKNRSDSLKSESPRNNQSPIPEGIPIEVIQQYEKMNHKDLVYLAIKQQVD</sequence>
<name>A0A087SXS8_STEMI</name>
<feature type="region of interest" description="Disordered" evidence="1">
    <location>
        <begin position="124"/>
        <end position="150"/>
    </location>
</feature>
<protein>
    <submittedName>
        <fullName evidence="2">Uncharacterized protein</fullName>
    </submittedName>
</protein>
<evidence type="ECO:0000256" key="1">
    <source>
        <dbReference type="SAM" id="MobiDB-lite"/>
    </source>
</evidence>
<keyword evidence="3" id="KW-1185">Reference proteome</keyword>
<proteinExistence type="predicted"/>
<feature type="region of interest" description="Disordered" evidence="1">
    <location>
        <begin position="72"/>
        <end position="91"/>
    </location>
</feature>
<evidence type="ECO:0000313" key="3">
    <source>
        <dbReference type="Proteomes" id="UP000054359"/>
    </source>
</evidence>
<organism evidence="2 3">
    <name type="scientific">Stegodyphus mimosarum</name>
    <name type="common">African social velvet spider</name>
    <dbReference type="NCBI Taxonomy" id="407821"/>
    <lineage>
        <taxon>Eukaryota</taxon>
        <taxon>Metazoa</taxon>
        <taxon>Ecdysozoa</taxon>
        <taxon>Arthropoda</taxon>
        <taxon>Chelicerata</taxon>
        <taxon>Arachnida</taxon>
        <taxon>Araneae</taxon>
        <taxon>Araneomorphae</taxon>
        <taxon>Entelegynae</taxon>
        <taxon>Eresoidea</taxon>
        <taxon>Eresidae</taxon>
        <taxon>Stegodyphus</taxon>
    </lineage>
</organism>
<accession>A0A087SXS8</accession>
<gene>
    <name evidence="2" type="ORF">X975_19088</name>
</gene>
<feature type="non-terminal residue" evidence="2">
    <location>
        <position position="178"/>
    </location>
</feature>
<feature type="compositionally biased region" description="Basic and acidic residues" evidence="1">
    <location>
        <begin position="131"/>
        <end position="140"/>
    </location>
</feature>
<feature type="compositionally biased region" description="Acidic residues" evidence="1">
    <location>
        <begin position="15"/>
        <end position="24"/>
    </location>
</feature>